<dbReference type="Proteomes" id="UP001218218">
    <property type="component" value="Unassembled WGS sequence"/>
</dbReference>
<dbReference type="PROSITE" id="PS51257">
    <property type="entry name" value="PROKAR_LIPOPROTEIN"/>
    <property type="match status" value="1"/>
</dbReference>
<name>A0AAD7EH60_9AGAR</name>
<evidence type="ECO:0000256" key="1">
    <source>
        <dbReference type="SAM" id="SignalP"/>
    </source>
</evidence>
<keyword evidence="3" id="KW-1185">Reference proteome</keyword>
<sequence length="167" mass="17476">MYPPKASLPAVLALMLSGACEQLTGTVDAQSGLAATLAFEGTTNCDCPPSNGPFVAVPKELVADHRCCEDTITVECTPPDPTALQIGMHFPDKKKSVVVILGGMFDQGKGTENIELSPMAFAMISDNPTDTTLGQSSGCSTESRADSPAKLVVDSMGIPYVELVLRL</sequence>
<dbReference type="EMBL" id="JARIHO010000045">
    <property type="protein sequence ID" value="KAJ7323960.1"/>
    <property type="molecule type" value="Genomic_DNA"/>
</dbReference>
<accession>A0AAD7EH60</accession>
<dbReference type="AlphaFoldDB" id="A0AAD7EH60"/>
<feature type="signal peptide" evidence="1">
    <location>
        <begin position="1"/>
        <end position="29"/>
    </location>
</feature>
<feature type="chain" id="PRO_5042183824" evidence="1">
    <location>
        <begin position="30"/>
        <end position="167"/>
    </location>
</feature>
<comment type="caution">
    <text evidence="2">The sequence shown here is derived from an EMBL/GenBank/DDBJ whole genome shotgun (WGS) entry which is preliminary data.</text>
</comment>
<evidence type="ECO:0000313" key="3">
    <source>
        <dbReference type="Proteomes" id="UP001218218"/>
    </source>
</evidence>
<protein>
    <submittedName>
        <fullName evidence="2">Uncharacterized protein</fullName>
    </submittedName>
</protein>
<proteinExistence type="predicted"/>
<gene>
    <name evidence="2" type="ORF">DFH08DRAFT_1028911</name>
</gene>
<reference evidence="2" key="1">
    <citation type="submission" date="2023-03" db="EMBL/GenBank/DDBJ databases">
        <title>Massive genome expansion in bonnet fungi (Mycena s.s.) driven by repeated elements and novel gene families across ecological guilds.</title>
        <authorList>
            <consortium name="Lawrence Berkeley National Laboratory"/>
            <person name="Harder C.B."/>
            <person name="Miyauchi S."/>
            <person name="Viragh M."/>
            <person name="Kuo A."/>
            <person name="Thoen E."/>
            <person name="Andreopoulos B."/>
            <person name="Lu D."/>
            <person name="Skrede I."/>
            <person name="Drula E."/>
            <person name="Henrissat B."/>
            <person name="Morin E."/>
            <person name="Kohler A."/>
            <person name="Barry K."/>
            <person name="LaButti K."/>
            <person name="Morin E."/>
            <person name="Salamov A."/>
            <person name="Lipzen A."/>
            <person name="Mereny Z."/>
            <person name="Hegedus B."/>
            <person name="Baldrian P."/>
            <person name="Stursova M."/>
            <person name="Weitz H."/>
            <person name="Taylor A."/>
            <person name="Grigoriev I.V."/>
            <person name="Nagy L.G."/>
            <person name="Martin F."/>
            <person name="Kauserud H."/>
        </authorList>
    </citation>
    <scope>NUCLEOTIDE SEQUENCE</scope>
    <source>
        <strain evidence="2">CBHHK002</strain>
    </source>
</reference>
<evidence type="ECO:0000313" key="2">
    <source>
        <dbReference type="EMBL" id="KAJ7323960.1"/>
    </source>
</evidence>
<organism evidence="2 3">
    <name type="scientific">Mycena albidolilacea</name>
    <dbReference type="NCBI Taxonomy" id="1033008"/>
    <lineage>
        <taxon>Eukaryota</taxon>
        <taxon>Fungi</taxon>
        <taxon>Dikarya</taxon>
        <taxon>Basidiomycota</taxon>
        <taxon>Agaricomycotina</taxon>
        <taxon>Agaricomycetes</taxon>
        <taxon>Agaricomycetidae</taxon>
        <taxon>Agaricales</taxon>
        <taxon>Marasmiineae</taxon>
        <taxon>Mycenaceae</taxon>
        <taxon>Mycena</taxon>
    </lineage>
</organism>
<keyword evidence="1" id="KW-0732">Signal</keyword>